<evidence type="ECO:0000313" key="2">
    <source>
        <dbReference type="Proteomes" id="UP000034048"/>
    </source>
</evidence>
<sequence length="47" mass="5784">MTIRQFIKQRPQLMWYIKDLEHVSEASIVEHVLNYGDWDDVEKMKYV</sequence>
<reference evidence="1 2" key="1">
    <citation type="journal article" date="2015" name="Nature">
        <title>rRNA introns, odd ribosomes, and small enigmatic genomes across a large radiation of phyla.</title>
        <authorList>
            <person name="Brown C.T."/>
            <person name="Hug L.A."/>
            <person name="Thomas B.C."/>
            <person name="Sharon I."/>
            <person name="Castelle C.J."/>
            <person name="Singh A."/>
            <person name="Wilkins M.J."/>
            <person name="Williams K.H."/>
            <person name="Banfield J.F."/>
        </authorList>
    </citation>
    <scope>NUCLEOTIDE SEQUENCE [LARGE SCALE GENOMIC DNA]</scope>
</reference>
<dbReference type="AlphaFoldDB" id="A0A0G0NPJ1"/>
<evidence type="ECO:0000313" key="1">
    <source>
        <dbReference type="EMBL" id="KKR14686.1"/>
    </source>
</evidence>
<proteinExistence type="predicted"/>
<comment type="caution">
    <text evidence="1">The sequence shown here is derived from an EMBL/GenBank/DDBJ whole genome shotgun (WGS) entry which is preliminary data.</text>
</comment>
<dbReference type="EMBL" id="LBWS01000021">
    <property type="protein sequence ID" value="KKR14686.1"/>
    <property type="molecule type" value="Genomic_DNA"/>
</dbReference>
<accession>A0A0G0NPJ1</accession>
<dbReference type="Proteomes" id="UP000034048">
    <property type="component" value="Unassembled WGS sequence"/>
</dbReference>
<protein>
    <submittedName>
        <fullName evidence="1">Uncharacterized protein</fullName>
    </submittedName>
</protein>
<gene>
    <name evidence="1" type="ORF">UT42_C0021G0010</name>
</gene>
<name>A0A0G0NPJ1_9BACT</name>
<organism evidence="1 2">
    <name type="scientific">Candidatus Falkowbacteria bacterium GW2011_GWA2_39_24</name>
    <dbReference type="NCBI Taxonomy" id="1618634"/>
    <lineage>
        <taxon>Bacteria</taxon>
        <taxon>Candidatus Falkowiibacteriota</taxon>
    </lineage>
</organism>